<dbReference type="GO" id="GO:0005524">
    <property type="term" value="F:ATP binding"/>
    <property type="evidence" value="ECO:0007669"/>
    <property type="project" value="UniProtKB-KW"/>
</dbReference>
<dbReference type="InterPro" id="IPR006282">
    <property type="entry name" value="Thi_PPkinase"/>
</dbReference>
<dbReference type="InterPro" id="IPR007373">
    <property type="entry name" value="Thiamin_PyroPKinase_B1-bd"/>
</dbReference>
<gene>
    <name evidence="7" type="ORF">SAMN04488530_10231</name>
</gene>
<accession>A0A1M5JV50</accession>
<evidence type="ECO:0000313" key="7">
    <source>
        <dbReference type="EMBL" id="SHG44436.1"/>
    </source>
</evidence>
<dbReference type="SUPFAM" id="SSF63999">
    <property type="entry name" value="Thiamin pyrophosphokinase, catalytic domain"/>
    <property type="match status" value="1"/>
</dbReference>
<keyword evidence="4" id="KW-0067">ATP-binding</keyword>
<proteinExistence type="predicted"/>
<dbReference type="PANTHER" id="PTHR41299">
    <property type="entry name" value="THIAMINE PYROPHOSPHOKINASE"/>
    <property type="match status" value="1"/>
</dbReference>
<keyword evidence="2" id="KW-0547">Nucleotide-binding</keyword>
<evidence type="ECO:0000256" key="2">
    <source>
        <dbReference type="ARBA" id="ARBA00022741"/>
    </source>
</evidence>
<dbReference type="InterPro" id="IPR036371">
    <property type="entry name" value="TPK_B1-bd_sf"/>
</dbReference>
<name>A0A1M5JV50_9FIRM</name>
<dbReference type="InterPro" id="IPR007371">
    <property type="entry name" value="TPK_catalytic"/>
</dbReference>
<keyword evidence="3 7" id="KW-0418">Kinase</keyword>
<dbReference type="InterPro" id="IPR036759">
    <property type="entry name" value="TPK_catalytic_sf"/>
</dbReference>
<dbReference type="PANTHER" id="PTHR41299:SF1">
    <property type="entry name" value="THIAMINE PYROPHOSPHOKINASE"/>
    <property type="match status" value="1"/>
</dbReference>
<dbReference type="AlphaFoldDB" id="A0A1M5JV50"/>
<evidence type="ECO:0000256" key="3">
    <source>
        <dbReference type="ARBA" id="ARBA00022777"/>
    </source>
</evidence>
<dbReference type="CDD" id="cd07995">
    <property type="entry name" value="TPK"/>
    <property type="match status" value="1"/>
</dbReference>
<reference evidence="8" key="1">
    <citation type="submission" date="2016-11" db="EMBL/GenBank/DDBJ databases">
        <authorList>
            <person name="Varghese N."/>
            <person name="Submissions S."/>
        </authorList>
    </citation>
    <scope>NUCLEOTIDE SEQUENCE [LARGE SCALE GENOMIC DNA]</scope>
    <source>
        <strain evidence="8">DSM 2635</strain>
    </source>
</reference>
<dbReference type="Pfam" id="PF04265">
    <property type="entry name" value="TPK_B1_binding"/>
    <property type="match status" value="1"/>
</dbReference>
<dbReference type="EC" id="2.7.6.2" evidence="5"/>
<dbReference type="NCBIfam" id="TIGR01378">
    <property type="entry name" value="thi_PPkinase"/>
    <property type="match status" value="1"/>
</dbReference>
<dbReference type="OrthoDB" id="9804377at2"/>
<evidence type="ECO:0000256" key="5">
    <source>
        <dbReference type="NCBIfam" id="TIGR01378"/>
    </source>
</evidence>
<dbReference type="Pfam" id="PF04263">
    <property type="entry name" value="TPK_catalytic"/>
    <property type="match status" value="1"/>
</dbReference>
<feature type="domain" description="Thiamin pyrophosphokinase thiamin-binding" evidence="6">
    <location>
        <begin position="149"/>
        <end position="208"/>
    </location>
</feature>
<dbReference type="GO" id="GO:0030975">
    <property type="term" value="F:thiamine binding"/>
    <property type="evidence" value="ECO:0007669"/>
    <property type="project" value="InterPro"/>
</dbReference>
<dbReference type="STRING" id="1121321.SAMN04488530_10231"/>
<evidence type="ECO:0000256" key="1">
    <source>
        <dbReference type="ARBA" id="ARBA00022679"/>
    </source>
</evidence>
<dbReference type="GO" id="GO:0006772">
    <property type="term" value="P:thiamine metabolic process"/>
    <property type="evidence" value="ECO:0007669"/>
    <property type="project" value="UniProtKB-UniRule"/>
</dbReference>
<evidence type="ECO:0000256" key="4">
    <source>
        <dbReference type="ARBA" id="ARBA00022840"/>
    </source>
</evidence>
<evidence type="ECO:0000259" key="6">
    <source>
        <dbReference type="SMART" id="SM00983"/>
    </source>
</evidence>
<dbReference type="RefSeq" id="WP_073123402.1">
    <property type="nucleotide sequence ID" value="NZ_BAABCH010000028.1"/>
</dbReference>
<evidence type="ECO:0000313" key="8">
    <source>
        <dbReference type="Proteomes" id="UP000243255"/>
    </source>
</evidence>
<dbReference type="SUPFAM" id="SSF63862">
    <property type="entry name" value="Thiamin pyrophosphokinase, substrate-binding domain"/>
    <property type="match status" value="1"/>
</dbReference>
<keyword evidence="8" id="KW-1185">Reference proteome</keyword>
<dbReference type="GO" id="GO:0009229">
    <property type="term" value="P:thiamine diphosphate biosynthetic process"/>
    <property type="evidence" value="ECO:0007669"/>
    <property type="project" value="InterPro"/>
</dbReference>
<dbReference type="GO" id="GO:0004788">
    <property type="term" value="F:thiamine diphosphokinase activity"/>
    <property type="evidence" value="ECO:0007669"/>
    <property type="project" value="UniProtKB-UniRule"/>
</dbReference>
<dbReference type="SMART" id="SM00983">
    <property type="entry name" value="TPK_B1_binding"/>
    <property type="match status" value="1"/>
</dbReference>
<keyword evidence="1" id="KW-0808">Transferase</keyword>
<organism evidence="7 8">
    <name type="scientific">Asaccharospora irregularis DSM 2635</name>
    <dbReference type="NCBI Taxonomy" id="1121321"/>
    <lineage>
        <taxon>Bacteria</taxon>
        <taxon>Bacillati</taxon>
        <taxon>Bacillota</taxon>
        <taxon>Clostridia</taxon>
        <taxon>Peptostreptococcales</taxon>
        <taxon>Peptostreptococcaceae</taxon>
        <taxon>Asaccharospora</taxon>
    </lineage>
</organism>
<dbReference type="Gene3D" id="3.40.50.10240">
    <property type="entry name" value="Thiamin pyrophosphokinase, catalytic domain"/>
    <property type="match status" value="1"/>
</dbReference>
<dbReference type="GO" id="GO:0016301">
    <property type="term" value="F:kinase activity"/>
    <property type="evidence" value="ECO:0007669"/>
    <property type="project" value="UniProtKB-KW"/>
</dbReference>
<protein>
    <recommendedName>
        <fullName evidence="5">Thiamine diphosphokinase</fullName>
        <ecNumber evidence="5">2.7.6.2</ecNumber>
    </recommendedName>
</protein>
<dbReference type="InterPro" id="IPR053149">
    <property type="entry name" value="TPK"/>
</dbReference>
<sequence>MKICIVLNGEVENYTKIRDFITKEDYDYIICADGGANHTYYMEITPDYIIGDLDSVDEKLVSYYKNTGVKFEKFPAKKDETDTELCIYLARDLKATRIDFIAALGGRIDHTITNINLLYYLKEMDIIPRIISEKEEMYIAVNEEITISGNVGDIVSVIAINGDADGVTLKNLEYPLDNYYMKYGVPIGMSNVMLSNECKVKVKKGNLIIIKNI</sequence>
<dbReference type="EMBL" id="FQWX01000002">
    <property type="protein sequence ID" value="SHG44436.1"/>
    <property type="molecule type" value="Genomic_DNA"/>
</dbReference>
<dbReference type="Proteomes" id="UP000243255">
    <property type="component" value="Unassembled WGS sequence"/>
</dbReference>